<evidence type="ECO:0000313" key="1">
    <source>
        <dbReference type="EMBL" id="MEQ1403846.1"/>
    </source>
</evidence>
<sequence>MSFFVKAMAAPFKLYQSIADEVAKERRLSLQDGLGWSQLGGGASHSGKTVTMNKAMTLATVWACIRVTAQAVSSLPSAMFEKRADNDHAPVDGGDIGEVLCSSPNQDQSPIEFWEEMAAWLVTRGNAYAEKRTIGRRLTSVEPLNLFDPQPYRDSENRLFYRFSDRGKMETLPREKVFHLKGFGQGLRNRDLGLSPIAYGVHSIGSAMSADEAAGKMFGNGMQMSGVLSADQTLKPDQRKQLQAVMEAYAGSSRAGKLMILEAGLTYQQLSLAPDDAQMLETRRFSVEDVCRWWGTPPIIIGHAGEGQTMWGSGVEQIFLAWRVLGIDPILNRIEWAVWKQIIRSSQNPRLFLEFNREAFLQMDSKAKAEFLSSMVQNGLMDRNEGRQKLNLRNRDGADRLTAQTNLAPLDQLGAGSDGNAARAAIRNWLGITTEGSRDDRS</sequence>
<reference evidence="1 2" key="1">
    <citation type="submission" date="2024-05" db="EMBL/GenBank/DDBJ databases">
        <title>Neorhizobium sp. Rsf11, a plant growth promoting and heavy metal resistant PAH-degrader.</title>
        <authorList>
            <person name="Golubev S.N."/>
            <person name="Muratova A.Y."/>
            <person name="Markelova M.I."/>
        </authorList>
    </citation>
    <scope>NUCLEOTIDE SEQUENCE [LARGE SCALE GENOMIC DNA]</scope>
    <source>
        <strain evidence="1 2">Rsf11</strain>
    </source>
</reference>
<name>A0ABV0LW84_9HYPH</name>
<dbReference type="Pfam" id="PF04860">
    <property type="entry name" value="Phage_portal"/>
    <property type="match status" value="1"/>
</dbReference>
<proteinExistence type="predicted"/>
<gene>
    <name evidence="1" type="ORF">ABK249_02775</name>
</gene>
<comment type="caution">
    <text evidence="1">The sequence shown here is derived from an EMBL/GenBank/DDBJ whole genome shotgun (WGS) entry which is preliminary data.</text>
</comment>
<dbReference type="EMBL" id="JBEAAL010000001">
    <property type="protein sequence ID" value="MEQ1403846.1"/>
    <property type="molecule type" value="Genomic_DNA"/>
</dbReference>
<keyword evidence="2" id="KW-1185">Reference proteome</keyword>
<dbReference type="NCBIfam" id="TIGR01537">
    <property type="entry name" value="portal_HK97"/>
    <property type="match status" value="1"/>
</dbReference>
<organism evidence="1 2">
    <name type="scientific">Neorhizobium phenanthreniclasticum</name>
    <dbReference type="NCBI Taxonomy" id="3157917"/>
    <lineage>
        <taxon>Bacteria</taxon>
        <taxon>Pseudomonadati</taxon>
        <taxon>Pseudomonadota</taxon>
        <taxon>Alphaproteobacteria</taxon>
        <taxon>Hyphomicrobiales</taxon>
        <taxon>Rhizobiaceae</taxon>
        <taxon>Rhizobium/Agrobacterium group</taxon>
        <taxon>Neorhizobium</taxon>
    </lineage>
</organism>
<dbReference type="InterPro" id="IPR006427">
    <property type="entry name" value="Portal_HK97"/>
</dbReference>
<dbReference type="RefSeq" id="WP_348862148.1">
    <property type="nucleotide sequence ID" value="NZ_JBEAAL010000001.1"/>
</dbReference>
<dbReference type="Proteomes" id="UP001496627">
    <property type="component" value="Unassembled WGS sequence"/>
</dbReference>
<protein>
    <submittedName>
        <fullName evidence="1">Phage portal protein</fullName>
    </submittedName>
</protein>
<evidence type="ECO:0000313" key="2">
    <source>
        <dbReference type="Proteomes" id="UP001496627"/>
    </source>
</evidence>
<dbReference type="InterPro" id="IPR006944">
    <property type="entry name" value="Phage/GTA_portal"/>
</dbReference>
<accession>A0ABV0LW84</accession>